<dbReference type="EMBL" id="CP020928">
    <property type="protein sequence ID" value="AWF95239.1"/>
    <property type="molecule type" value="Genomic_DNA"/>
</dbReference>
<dbReference type="AlphaFoldDB" id="A0A2S1KQE1"/>
<dbReference type="Proteomes" id="UP000244870">
    <property type="component" value="Chromosome"/>
</dbReference>
<evidence type="ECO:0000256" key="1">
    <source>
        <dbReference type="ARBA" id="ARBA00008791"/>
    </source>
</evidence>
<name>A0A2S1KQE1_9LACO</name>
<organism evidence="3 4">
    <name type="scientific">Weissella cibaria</name>
    <dbReference type="NCBI Taxonomy" id="137591"/>
    <lineage>
        <taxon>Bacteria</taxon>
        <taxon>Bacillati</taxon>
        <taxon>Bacillota</taxon>
        <taxon>Bacilli</taxon>
        <taxon>Lactobacillales</taxon>
        <taxon>Lactobacillaceae</taxon>
        <taxon>Weissella</taxon>
    </lineage>
</organism>
<dbReference type="SUPFAM" id="SSF52402">
    <property type="entry name" value="Adenine nucleotide alpha hydrolases-like"/>
    <property type="match status" value="1"/>
</dbReference>
<sequence>MGDITMTEDLNLNIEPMHFQKILVGVDESQQGHVALANAIHQAIEDDATLYIASILELGELSAVDVLNLPAVQMMQDNLAANLDRYKAYAESHGVKQVEVVYDSGQRAGEVLVDVLAPKIGADLIIIGAHSKKGFWESLGSQAVYVARHAKVSSMIARCDTAVDAK</sequence>
<gene>
    <name evidence="3" type="ORF">B6254_0832</name>
</gene>
<evidence type="ECO:0000259" key="2">
    <source>
        <dbReference type="Pfam" id="PF00582"/>
    </source>
</evidence>
<evidence type="ECO:0000313" key="4">
    <source>
        <dbReference type="Proteomes" id="UP000244870"/>
    </source>
</evidence>
<reference evidence="3 4" key="1">
    <citation type="submission" date="2017-04" db="EMBL/GenBank/DDBJ databases">
        <title>Weissella cibaria strain m2 complete genome.</title>
        <authorList>
            <person name="Pan Q."/>
            <person name="Tan M."/>
            <person name="Yao F."/>
            <person name="Su S."/>
        </authorList>
    </citation>
    <scope>NUCLEOTIDE SEQUENCE [LARGE SCALE GENOMIC DNA]</scope>
    <source>
        <strain evidence="3 4">M2</strain>
    </source>
</reference>
<dbReference type="InterPro" id="IPR014729">
    <property type="entry name" value="Rossmann-like_a/b/a_fold"/>
</dbReference>
<dbReference type="InterPro" id="IPR006015">
    <property type="entry name" value="Universal_stress_UspA"/>
</dbReference>
<comment type="similarity">
    <text evidence="1">Belongs to the universal stress protein A family.</text>
</comment>
<evidence type="ECO:0000313" key="3">
    <source>
        <dbReference type="EMBL" id="AWF95239.1"/>
    </source>
</evidence>
<dbReference type="Gene3D" id="3.40.50.620">
    <property type="entry name" value="HUPs"/>
    <property type="match status" value="1"/>
</dbReference>
<accession>A0A2S1KQE1</accession>
<feature type="domain" description="UspA" evidence="2">
    <location>
        <begin position="19"/>
        <end position="158"/>
    </location>
</feature>
<dbReference type="CDD" id="cd00293">
    <property type="entry name" value="USP-like"/>
    <property type="match status" value="1"/>
</dbReference>
<proteinExistence type="inferred from homology"/>
<dbReference type="Pfam" id="PF00582">
    <property type="entry name" value="Usp"/>
    <property type="match status" value="1"/>
</dbReference>
<protein>
    <recommendedName>
        <fullName evidence="2">UspA domain-containing protein</fullName>
    </recommendedName>
</protein>
<dbReference type="PRINTS" id="PR01438">
    <property type="entry name" value="UNVRSLSTRESS"/>
</dbReference>
<dbReference type="InterPro" id="IPR006016">
    <property type="entry name" value="UspA"/>
</dbReference>